<dbReference type="EMBL" id="DS235354">
    <property type="protein sequence ID" value="EEB15124.1"/>
    <property type="molecule type" value="Genomic_DNA"/>
</dbReference>
<keyword evidence="5" id="KW-0547">Nucleotide-binding</keyword>
<dbReference type="EMBL" id="AAZO01004067">
    <property type="status" value="NOT_ANNOTATED_CDS"/>
    <property type="molecule type" value="Genomic_DNA"/>
</dbReference>
<keyword evidence="4 9" id="KW-0812">Transmembrane</keyword>
<dbReference type="PROSITE" id="PS00211">
    <property type="entry name" value="ABC_TRANSPORTER_1"/>
    <property type="match status" value="1"/>
</dbReference>
<dbReference type="PROSITE" id="PS50893">
    <property type="entry name" value="ABC_TRANSPORTER_2"/>
    <property type="match status" value="1"/>
</dbReference>
<evidence type="ECO:0000256" key="1">
    <source>
        <dbReference type="ARBA" id="ARBA00004141"/>
    </source>
</evidence>
<dbReference type="CDD" id="cd03213">
    <property type="entry name" value="ABCG_EPDR"/>
    <property type="match status" value="1"/>
</dbReference>
<dbReference type="InterPro" id="IPR013525">
    <property type="entry name" value="ABC2_TM"/>
</dbReference>
<dbReference type="EMBL" id="AAZO01004068">
    <property type="status" value="NOT_ANNOTATED_CDS"/>
    <property type="molecule type" value="Genomic_DNA"/>
</dbReference>
<evidence type="ECO:0000313" key="11">
    <source>
        <dbReference type="EMBL" id="EEB15124.1"/>
    </source>
</evidence>
<dbReference type="Proteomes" id="UP000009046">
    <property type="component" value="Unassembled WGS sequence"/>
</dbReference>
<dbReference type="CTD" id="8231948"/>
<dbReference type="InterPro" id="IPR050352">
    <property type="entry name" value="ABCG_transporters"/>
</dbReference>
<feature type="transmembrane region" description="Helical" evidence="9">
    <location>
        <begin position="450"/>
        <end position="475"/>
    </location>
</feature>
<dbReference type="AlphaFoldDB" id="E0VP17"/>
<dbReference type="SMART" id="SM00382">
    <property type="entry name" value="AAA"/>
    <property type="match status" value="1"/>
</dbReference>
<dbReference type="OrthoDB" id="66620at2759"/>
<keyword evidence="3" id="KW-0813">Transport</keyword>
<comment type="similarity">
    <text evidence="2">Belongs to the ABC transporter superfamily. ABCG family. Eye pigment precursor importer (TC 3.A.1.204) subfamily.</text>
</comment>
<dbReference type="GO" id="GO:0140359">
    <property type="term" value="F:ABC-type transporter activity"/>
    <property type="evidence" value="ECO:0007669"/>
    <property type="project" value="InterPro"/>
</dbReference>
<dbReference type="PANTHER" id="PTHR48041">
    <property type="entry name" value="ABC TRANSPORTER G FAMILY MEMBER 28"/>
    <property type="match status" value="1"/>
</dbReference>
<feature type="transmembrane region" description="Helical" evidence="9">
    <location>
        <begin position="342"/>
        <end position="362"/>
    </location>
</feature>
<reference evidence="11" key="1">
    <citation type="submission" date="2007-04" db="EMBL/GenBank/DDBJ databases">
        <title>Annotation of Pediculus humanus corporis strain USDA.</title>
        <authorList>
            <person name="Kirkness E."/>
            <person name="Hannick L."/>
            <person name="Hass B."/>
            <person name="Bruggner R."/>
            <person name="Lawson D."/>
            <person name="Bidwell S."/>
            <person name="Joardar V."/>
            <person name="Caler E."/>
            <person name="Walenz B."/>
            <person name="Inman J."/>
            <person name="Schobel S."/>
            <person name="Galinsky K."/>
            <person name="Amedeo P."/>
            <person name="Strausberg R."/>
        </authorList>
    </citation>
    <scope>NUCLEOTIDE SEQUENCE</scope>
    <source>
        <strain evidence="11">USDA</strain>
    </source>
</reference>
<accession>E0VP17</accession>
<dbReference type="SUPFAM" id="SSF52540">
    <property type="entry name" value="P-loop containing nucleoside triphosphate hydrolases"/>
    <property type="match status" value="1"/>
</dbReference>
<evidence type="ECO:0000256" key="6">
    <source>
        <dbReference type="ARBA" id="ARBA00022840"/>
    </source>
</evidence>
<feature type="transmembrane region" description="Helical" evidence="9">
    <location>
        <begin position="416"/>
        <end position="438"/>
    </location>
</feature>
<organism>
    <name type="scientific">Pediculus humanus subsp. corporis</name>
    <name type="common">Body louse</name>
    <dbReference type="NCBI Taxonomy" id="121224"/>
    <lineage>
        <taxon>Eukaryota</taxon>
        <taxon>Metazoa</taxon>
        <taxon>Ecdysozoa</taxon>
        <taxon>Arthropoda</taxon>
        <taxon>Hexapoda</taxon>
        <taxon>Insecta</taxon>
        <taxon>Pterygota</taxon>
        <taxon>Neoptera</taxon>
        <taxon>Paraneoptera</taxon>
        <taxon>Psocodea</taxon>
        <taxon>Troctomorpha</taxon>
        <taxon>Phthiraptera</taxon>
        <taxon>Anoplura</taxon>
        <taxon>Pediculidae</taxon>
        <taxon>Pediculus</taxon>
    </lineage>
</organism>
<proteinExistence type="inferred from homology"/>
<dbReference type="InterPro" id="IPR043926">
    <property type="entry name" value="ABCG_dom"/>
</dbReference>
<dbReference type="eggNOG" id="KOG0061">
    <property type="taxonomic scope" value="Eukaryota"/>
</dbReference>
<evidence type="ECO:0000256" key="5">
    <source>
        <dbReference type="ARBA" id="ARBA00022741"/>
    </source>
</evidence>
<gene>
    <name evidence="12" type="primary">8231948</name>
    <name evidence="11" type="ORF">Phum_PHUM349840</name>
</gene>
<feature type="transmembrane region" description="Helical" evidence="9">
    <location>
        <begin position="374"/>
        <end position="396"/>
    </location>
</feature>
<name>E0VP17_PEDHC</name>
<keyword evidence="11" id="KW-0378">Hydrolase</keyword>
<dbReference type="FunFam" id="3.40.50.300:FF:001077">
    <property type="entry name" value="Uncharacterized protein, isoform A"/>
    <property type="match status" value="1"/>
</dbReference>
<dbReference type="GO" id="GO:0005886">
    <property type="term" value="C:plasma membrane"/>
    <property type="evidence" value="ECO:0007669"/>
    <property type="project" value="TreeGrafter"/>
</dbReference>
<protein>
    <submittedName>
        <fullName evidence="11 12">ABC transporter, putative</fullName>
        <ecNumber evidence="11">3.6.3.28</ecNumber>
    </submittedName>
</protein>
<dbReference type="InterPro" id="IPR017871">
    <property type="entry name" value="ABC_transporter-like_CS"/>
</dbReference>
<keyword evidence="6" id="KW-0067">ATP-binding</keyword>
<dbReference type="KEGG" id="phu:Phum_PHUM349840"/>
<dbReference type="Pfam" id="PF19055">
    <property type="entry name" value="ABC2_membrane_7"/>
    <property type="match status" value="1"/>
</dbReference>
<reference evidence="11" key="2">
    <citation type="submission" date="2007-04" db="EMBL/GenBank/DDBJ databases">
        <title>The genome of the human body louse.</title>
        <authorList>
            <consortium name="The Human Body Louse Genome Consortium"/>
            <person name="Kirkness E."/>
            <person name="Walenz B."/>
            <person name="Hass B."/>
            <person name="Bruggner R."/>
            <person name="Strausberg R."/>
        </authorList>
    </citation>
    <scope>NUCLEOTIDE SEQUENCE</scope>
    <source>
        <strain evidence="11">USDA</strain>
    </source>
</reference>
<keyword evidence="7 9" id="KW-1133">Transmembrane helix</keyword>
<dbReference type="InterPro" id="IPR003593">
    <property type="entry name" value="AAA+_ATPase"/>
</dbReference>
<dbReference type="VEuPathDB" id="VectorBase:PHUM349840"/>
<evidence type="ECO:0000256" key="3">
    <source>
        <dbReference type="ARBA" id="ARBA00022448"/>
    </source>
</evidence>
<evidence type="ECO:0000256" key="7">
    <source>
        <dbReference type="ARBA" id="ARBA00022989"/>
    </source>
</evidence>
<dbReference type="FunCoup" id="E0VP17">
    <property type="interactions" value="82"/>
</dbReference>
<dbReference type="InterPro" id="IPR003439">
    <property type="entry name" value="ABC_transporter-like_ATP-bd"/>
</dbReference>
<feature type="transmembrane region" description="Helical" evidence="9">
    <location>
        <begin position="481"/>
        <end position="504"/>
    </location>
</feature>
<dbReference type="Gene3D" id="3.40.50.300">
    <property type="entry name" value="P-loop containing nucleotide triphosphate hydrolases"/>
    <property type="match status" value="1"/>
</dbReference>
<keyword evidence="8 9" id="KW-0472">Membrane</keyword>
<sequence length="598" mass="67341">MTSQTLRELLQEIGSSYLINLFCSKHFLVGIEKKQIIKGISGEFRSGELTAVMGPSGAGKSSLLNILTGYQLKGMKGCIYLNGVERQSNGRDFKKDICYIMQDDQLLPIFTVMETMMMAADLKLGRSISEKAKLILIDNILQSLGLFSSEQTKCHLLSGGQRKRLSVALELIDNPPVMFLDEPTTGLDSSSSLQCIKALKALAKGGRTIVCTIHQPSASIYEMFDHVYVLAEGHCVYQGSSHNTVPYLLSVGLTCPQYHNPADFISEVVNCEYGNFTQQLALTAQDSRWRSVTLKTEDGVMTPRVHDEKTTTNFVRPPSEIFRFYVLLYRNIIKLHRDWTVIHLKILLHFLVGILLGLNYQGCGNDGSKSFENLTFLFFSVTYISFTSMMPAILTFPLELSVLKKENFNNWYTLKTYYSAFIVTSTPVQFLLCLAYACPSYYLSNQPLDLARFGMFLGVCLLVSLTAEGLGLYLGTLENSVNALFFGSVFTAFLLLYSGCLCLFPQMPAYLKVFSYLSYNRYAYEGLILSVYGYDRQALPCPDDVIYCHLRFPDKIMDEMGVSDGRFWINFLALLGILFFFRTASFIALRYKVAYGKM</sequence>
<feature type="transmembrane region" description="Helical" evidence="9">
    <location>
        <begin position="567"/>
        <end position="589"/>
    </location>
</feature>
<dbReference type="EC" id="3.6.3.28" evidence="11"/>
<dbReference type="GO" id="GO:0005524">
    <property type="term" value="F:ATP binding"/>
    <property type="evidence" value="ECO:0007669"/>
    <property type="project" value="UniProtKB-KW"/>
</dbReference>
<dbReference type="HOGENOM" id="CLU_000604_57_6_1"/>
<dbReference type="Pfam" id="PF00005">
    <property type="entry name" value="ABC_tran"/>
    <property type="match status" value="1"/>
</dbReference>
<evidence type="ECO:0000256" key="9">
    <source>
        <dbReference type="SAM" id="Phobius"/>
    </source>
</evidence>
<dbReference type="PANTHER" id="PTHR48041:SF32">
    <property type="entry name" value="PROTEIN WHITE-LIKE PROTEIN"/>
    <property type="match status" value="1"/>
</dbReference>
<dbReference type="Pfam" id="PF01061">
    <property type="entry name" value="ABC2_membrane"/>
    <property type="match status" value="1"/>
</dbReference>
<dbReference type="OMA" id="TEQPVEM"/>
<dbReference type="EnsemblMetazoa" id="PHUM349840-RA">
    <property type="protein sequence ID" value="PHUM349840-PA"/>
    <property type="gene ID" value="PHUM349840"/>
</dbReference>
<dbReference type="RefSeq" id="XP_002427862.1">
    <property type="nucleotide sequence ID" value="XM_002427817.1"/>
</dbReference>
<dbReference type="GO" id="GO:0016887">
    <property type="term" value="F:ATP hydrolysis activity"/>
    <property type="evidence" value="ECO:0007669"/>
    <property type="project" value="InterPro"/>
</dbReference>
<evidence type="ECO:0000256" key="2">
    <source>
        <dbReference type="ARBA" id="ARBA00005814"/>
    </source>
</evidence>
<feature type="domain" description="ABC transporter" evidence="10">
    <location>
        <begin position="16"/>
        <end position="257"/>
    </location>
</feature>
<evidence type="ECO:0000313" key="12">
    <source>
        <dbReference type="EnsemblMetazoa" id="PHUM349840-PA"/>
    </source>
</evidence>
<evidence type="ECO:0000256" key="8">
    <source>
        <dbReference type="ARBA" id="ARBA00023136"/>
    </source>
</evidence>
<reference evidence="12" key="3">
    <citation type="submission" date="2020-05" db="UniProtKB">
        <authorList>
            <consortium name="EnsemblMetazoa"/>
        </authorList>
    </citation>
    <scope>IDENTIFICATION</scope>
    <source>
        <strain evidence="12">USDA</strain>
    </source>
</reference>
<dbReference type="GeneID" id="8231948"/>
<dbReference type="InterPro" id="IPR027417">
    <property type="entry name" value="P-loop_NTPase"/>
</dbReference>
<evidence type="ECO:0000313" key="13">
    <source>
        <dbReference type="Proteomes" id="UP000009046"/>
    </source>
</evidence>
<keyword evidence="13" id="KW-1185">Reference proteome</keyword>
<comment type="subcellular location">
    <subcellularLocation>
        <location evidence="1">Membrane</location>
        <topology evidence="1">Multi-pass membrane protein</topology>
    </subcellularLocation>
</comment>
<evidence type="ECO:0000256" key="4">
    <source>
        <dbReference type="ARBA" id="ARBA00022692"/>
    </source>
</evidence>
<dbReference type="InParanoid" id="E0VP17"/>
<evidence type="ECO:0000259" key="10">
    <source>
        <dbReference type="PROSITE" id="PS50893"/>
    </source>
</evidence>